<dbReference type="AlphaFoldDB" id="A0A0B6YPQ3"/>
<accession>A0A0B6YPQ3</accession>
<feature type="non-terminal residue" evidence="2">
    <location>
        <position position="1"/>
    </location>
</feature>
<proteinExistence type="predicted"/>
<sequence length="135" mass="15363">DSFKPLYDRAYLCDVPFTPPDLEINQASEMHSACSVLDQLAQDNYHKPSTDSFNHHDTHTTNISCHMQMGGNNQLLPKSVYKLSPHLNQKFLLDSGFSEEPISEEDKDTEIQNSQQKNLSMLNVNAQEFTMRSNS</sequence>
<feature type="region of interest" description="Disordered" evidence="1">
    <location>
        <begin position="98"/>
        <end position="117"/>
    </location>
</feature>
<organism evidence="2">
    <name type="scientific">Arion vulgaris</name>
    <dbReference type="NCBI Taxonomy" id="1028688"/>
    <lineage>
        <taxon>Eukaryota</taxon>
        <taxon>Metazoa</taxon>
        <taxon>Spiralia</taxon>
        <taxon>Lophotrochozoa</taxon>
        <taxon>Mollusca</taxon>
        <taxon>Gastropoda</taxon>
        <taxon>Heterobranchia</taxon>
        <taxon>Euthyneura</taxon>
        <taxon>Panpulmonata</taxon>
        <taxon>Eupulmonata</taxon>
        <taxon>Stylommatophora</taxon>
        <taxon>Helicina</taxon>
        <taxon>Arionoidea</taxon>
        <taxon>Arionidae</taxon>
        <taxon>Arion</taxon>
    </lineage>
</organism>
<protein>
    <submittedName>
        <fullName evidence="2">Uncharacterized protein</fullName>
    </submittedName>
</protein>
<evidence type="ECO:0000256" key="1">
    <source>
        <dbReference type="SAM" id="MobiDB-lite"/>
    </source>
</evidence>
<name>A0A0B6YPQ3_9EUPU</name>
<evidence type="ECO:0000313" key="2">
    <source>
        <dbReference type="EMBL" id="CEK57746.1"/>
    </source>
</evidence>
<feature type="non-terminal residue" evidence="2">
    <location>
        <position position="135"/>
    </location>
</feature>
<reference evidence="2" key="1">
    <citation type="submission" date="2014-12" db="EMBL/GenBank/DDBJ databases">
        <title>Insight into the proteome of Arion vulgaris.</title>
        <authorList>
            <person name="Aradska J."/>
            <person name="Bulat T."/>
            <person name="Smidak R."/>
            <person name="Sarate P."/>
            <person name="Gangsoo J."/>
            <person name="Sialana F."/>
            <person name="Bilban M."/>
            <person name="Lubec G."/>
        </authorList>
    </citation>
    <scope>NUCLEOTIDE SEQUENCE</scope>
    <source>
        <tissue evidence="2">Skin</tissue>
    </source>
</reference>
<dbReference type="EMBL" id="HACG01010881">
    <property type="protein sequence ID" value="CEK57746.1"/>
    <property type="molecule type" value="Transcribed_RNA"/>
</dbReference>
<gene>
    <name evidence="2" type="primary">ORF30965</name>
</gene>